<dbReference type="Gene3D" id="3.20.20.80">
    <property type="entry name" value="Glycosidases"/>
    <property type="match status" value="1"/>
</dbReference>
<feature type="signal peptide" evidence="1">
    <location>
        <begin position="1"/>
        <end position="21"/>
    </location>
</feature>
<dbReference type="InterPro" id="IPR013320">
    <property type="entry name" value="ConA-like_dom_sf"/>
</dbReference>
<dbReference type="Pfam" id="PF13385">
    <property type="entry name" value="Laminin_G_3"/>
    <property type="match status" value="1"/>
</dbReference>
<dbReference type="AlphaFoldDB" id="A0AAE4AN66"/>
<feature type="chain" id="PRO_5042118624" description="LamG-like jellyroll fold domain-containing protein" evidence="1">
    <location>
        <begin position="22"/>
        <end position="1224"/>
    </location>
</feature>
<keyword evidence="1" id="KW-0732">Signal</keyword>
<evidence type="ECO:0008006" key="4">
    <source>
        <dbReference type="Google" id="ProtNLM"/>
    </source>
</evidence>
<proteinExistence type="predicted"/>
<dbReference type="Proteomes" id="UP001238163">
    <property type="component" value="Unassembled WGS sequence"/>
</dbReference>
<evidence type="ECO:0000256" key="1">
    <source>
        <dbReference type="SAM" id="SignalP"/>
    </source>
</evidence>
<comment type="caution">
    <text evidence="2">The sequence shown here is derived from an EMBL/GenBank/DDBJ whole genome shotgun (WGS) entry which is preliminary data.</text>
</comment>
<organism evidence="2 3">
    <name type="scientific">Oligosphaera ethanolica</name>
    <dbReference type="NCBI Taxonomy" id="760260"/>
    <lineage>
        <taxon>Bacteria</taxon>
        <taxon>Pseudomonadati</taxon>
        <taxon>Lentisphaerota</taxon>
        <taxon>Oligosphaeria</taxon>
        <taxon>Oligosphaerales</taxon>
        <taxon>Oligosphaeraceae</taxon>
        <taxon>Oligosphaera</taxon>
    </lineage>
</organism>
<accession>A0AAE4AN66</accession>
<keyword evidence="3" id="KW-1185">Reference proteome</keyword>
<gene>
    <name evidence="2" type="ORF">J3R75_000119</name>
</gene>
<dbReference type="Gene3D" id="2.60.120.200">
    <property type="match status" value="1"/>
</dbReference>
<protein>
    <recommendedName>
        <fullName evidence="4">LamG-like jellyroll fold domain-containing protein</fullName>
    </recommendedName>
</protein>
<sequence>MLHASTKLAAIGCLLTLSAYATSLFPPLAELSAHSGDEGGGPLIKRGNALVFKVHVEPPTLNHLVKLSVADDGIVLDSSALAGQDFRKVVTGWETLDQRQFNDESHQIKLEVTGPEKGVISIYFEGRTDDGKHFYKPTHVRSNGQRSILSAISTLPANFQHFHLRFDFTTPGIYRIHDIAFAGVSSYSRSPDAPRRSPELIFHAPFDGNAQPAIAKGNAQPLAAERLDFQPGLLGQALYVTKDNQADLRYATTGNIVPNCGTIALWVKPDWDDLAGVSYTKKDYHSFFCMDRPSPRNGSGAIWLWSWGAVPRADTSDMSDSYKTGTKSLASDQWAHVAMTWDENGSALFINGRPAKTASDGHSPLATDKNAHLILKDQNIPFFFVGSHQQGEYANAWLDDLRIYSAPLTNDEIYALASDVQYFTLDVPSKYVHPGTDKPINATVSIVRDGPMAFAWKLLDAQQQVHQQSSAAITPPPRQDGVRAFPLAIASKDLAPGKYQLVVSEVSGNHQGLRERQTDILVLRDKNPWLSSDDELTLSHVATIVPTPDMNDQQLLHVGPLHTRSLNGRTYLEADSARGSRFVVRAALPDKDAIYLLEWDYPDDKRRSADIIAQSAIAQANEYELQTGYAAGDEYANSNDFITQKCLYFPRSEDIAIIFMTARKDAPAAVAEIRIHKVLAGLPPVAITAPPPVNDWQRSLGLYFEDPAILYDFGVLASSMTTLETTVERCAAYMKYSGQDILTYPVVWYQGRIGDTYNPRNHPEDFMGAFLSKFDREGLGFMASCNQHNMPIGQLIITSQTINDGSLHASPVSIWNTGRPNPGGWHGTSPNFNILHPDVQQHVIQNVDQIIAEGVAHPSFKGITFHLTKHVFLWFGDIEAGYNDYAIDAFTKDTGIAVPVNRKDPLRGKAYADWLQANAFAEWVDWRCRELAAFYKSIAQRLRDARPDLRLNLCSFLAMPDIAHPDYAQPDFNAMMARRAGLNPEYYHDCDNIVITQTIYPADYRWRDDGRNTPADAYEHLRVFDSLPGCYDLLNDAKTPWLHQHDRYWESAIGSQKADHWSDTPSYIASPWFHESGWRVSTINPAGRHAMKHFVLPLRYHDLLAITKGGFLIGTHGMDEFLRPFAQAFRALPAQPFADLDTHSETVVARVLELNGDTWFYIANTGDTPATVDLAISGDGVIDLVTGKALDGFRDNHGTLSLAPYDLRSCKTSGSQSIGVRVPD</sequence>
<evidence type="ECO:0000313" key="2">
    <source>
        <dbReference type="EMBL" id="MDQ0288012.1"/>
    </source>
</evidence>
<evidence type="ECO:0000313" key="3">
    <source>
        <dbReference type="Proteomes" id="UP001238163"/>
    </source>
</evidence>
<reference evidence="2" key="1">
    <citation type="submission" date="2023-07" db="EMBL/GenBank/DDBJ databases">
        <title>Genomic Encyclopedia of Type Strains, Phase IV (KMG-IV): sequencing the most valuable type-strain genomes for metagenomic binning, comparative biology and taxonomic classification.</title>
        <authorList>
            <person name="Goeker M."/>
        </authorList>
    </citation>
    <scope>NUCLEOTIDE SEQUENCE</scope>
    <source>
        <strain evidence="2">DSM 24202</strain>
    </source>
</reference>
<dbReference type="EMBL" id="JAUSVL010000001">
    <property type="protein sequence ID" value="MDQ0288012.1"/>
    <property type="molecule type" value="Genomic_DNA"/>
</dbReference>
<dbReference type="RefSeq" id="WP_307259176.1">
    <property type="nucleotide sequence ID" value="NZ_JAUSVL010000001.1"/>
</dbReference>
<dbReference type="SUPFAM" id="SSF49899">
    <property type="entry name" value="Concanavalin A-like lectins/glucanases"/>
    <property type="match status" value="1"/>
</dbReference>
<name>A0AAE4AN66_9BACT</name>